<dbReference type="InterPro" id="IPR001563">
    <property type="entry name" value="Peptidase_S10"/>
</dbReference>
<sequence length="510" mass="55324">MTGRALLSHNRFVVGLCLCLAILATPAAAQAPEAEKKQQLASATGIFGLVPGDSVTENTLQTQNGPLPYTATAGTLDLYGQDGNRTAKVFYTAYVAGESDPARPITFVFNGGPGAASAYLHLGLTGPKVLEFGESRDDGTRPSLQDNADSWLTFTDLVLIDPVGTGWSRAADDDVARQFYGVRQDAESLAKVIALYTQKNRRLASPAYLLGESYGGFRAAKVASALKETQGILVSGILMVSPLIEGRFLFGAANDPLTTALLLPALAAADMERRGAFDRDRLREVERFAMTDYLVTLAGPSPTGPEADAFYQQVSDFTGIAKTDVARARGFVDGLYARLANGNGRIVGPYDAAYSVPDAYPESTMSRNDDPILDGFTRAYGAAFAAYARDDLGVRTEMTYSLLNTGVNRRWEWNDGRGGDGRSNASASDNLRDLLSTIPRFRLAIYHGYSDALTPYGLSRYVLDHLPPALAERRTELRTYRGGHMFYIDPASRRQMTEDARRFYTMPGTD</sequence>
<evidence type="ECO:0000313" key="8">
    <source>
        <dbReference type="Proteomes" id="UP000435802"/>
    </source>
</evidence>
<dbReference type="Proteomes" id="UP000435802">
    <property type="component" value="Unassembled WGS sequence"/>
</dbReference>
<proteinExistence type="predicted"/>
<dbReference type="SUPFAM" id="SSF53474">
    <property type="entry name" value="alpha/beta-Hydrolases"/>
    <property type="match status" value="1"/>
</dbReference>
<dbReference type="Pfam" id="PF00450">
    <property type="entry name" value="Peptidase_S10"/>
    <property type="match status" value="1"/>
</dbReference>
<protein>
    <submittedName>
        <fullName evidence="7">Carboxypeptidase</fullName>
    </submittedName>
</protein>
<accession>A0A6N8SKY8</accession>
<organism evidence="7 8">
    <name type="scientific">Shinella kummerowiae</name>
    <dbReference type="NCBI Taxonomy" id="417745"/>
    <lineage>
        <taxon>Bacteria</taxon>
        <taxon>Pseudomonadati</taxon>
        <taxon>Pseudomonadota</taxon>
        <taxon>Alphaproteobacteria</taxon>
        <taxon>Hyphomicrobiales</taxon>
        <taxon>Rhizobiaceae</taxon>
        <taxon>Shinella</taxon>
    </lineage>
</organism>
<keyword evidence="3 6" id="KW-0732">Signal</keyword>
<dbReference type="EMBL" id="WUMK01000021">
    <property type="protein sequence ID" value="MXN49379.1"/>
    <property type="molecule type" value="Genomic_DNA"/>
</dbReference>
<dbReference type="GO" id="GO:0006508">
    <property type="term" value="P:proteolysis"/>
    <property type="evidence" value="ECO:0007669"/>
    <property type="project" value="UniProtKB-KW"/>
</dbReference>
<keyword evidence="8" id="KW-1185">Reference proteome</keyword>
<evidence type="ECO:0000256" key="3">
    <source>
        <dbReference type="ARBA" id="ARBA00022729"/>
    </source>
</evidence>
<evidence type="ECO:0000256" key="5">
    <source>
        <dbReference type="ARBA" id="ARBA00023180"/>
    </source>
</evidence>
<keyword evidence="4" id="KW-0378">Hydrolase</keyword>
<evidence type="ECO:0000313" key="7">
    <source>
        <dbReference type="EMBL" id="MXN49379.1"/>
    </source>
</evidence>
<feature type="chain" id="PRO_5026695358" evidence="6">
    <location>
        <begin position="30"/>
        <end position="510"/>
    </location>
</feature>
<dbReference type="PANTHER" id="PTHR11802">
    <property type="entry name" value="SERINE PROTEASE FAMILY S10 SERINE CARBOXYPEPTIDASE"/>
    <property type="match status" value="1"/>
</dbReference>
<dbReference type="GO" id="GO:0004185">
    <property type="term" value="F:serine-type carboxypeptidase activity"/>
    <property type="evidence" value="ECO:0007669"/>
    <property type="project" value="InterPro"/>
</dbReference>
<reference evidence="7 8" key="1">
    <citation type="submission" date="2019-12" db="EMBL/GenBank/DDBJ databases">
        <title>Shinella kummerowiae sp. nov., a symbiotic bacterium isolated from root nodules of the herbal legume Kummerowia stipulacea.</title>
        <authorList>
            <person name="Gao J."/>
        </authorList>
    </citation>
    <scope>NUCLEOTIDE SEQUENCE [LARGE SCALE GENOMIC DNA]</scope>
    <source>
        <strain evidence="7 8">CCBAU 25048</strain>
    </source>
</reference>
<gene>
    <name evidence="7" type="ORF">GR138_29730</name>
</gene>
<feature type="signal peptide" evidence="6">
    <location>
        <begin position="1"/>
        <end position="29"/>
    </location>
</feature>
<keyword evidence="2" id="KW-0645">Protease</keyword>
<name>A0A6N8SKY8_9HYPH</name>
<evidence type="ECO:0000256" key="1">
    <source>
        <dbReference type="ARBA" id="ARBA00022645"/>
    </source>
</evidence>
<evidence type="ECO:0000256" key="4">
    <source>
        <dbReference type="ARBA" id="ARBA00022801"/>
    </source>
</evidence>
<dbReference type="OrthoDB" id="9770107at2"/>
<keyword evidence="1 7" id="KW-0121">Carboxypeptidase</keyword>
<comment type="caution">
    <text evidence="7">The sequence shown here is derived from an EMBL/GenBank/DDBJ whole genome shotgun (WGS) entry which is preliminary data.</text>
</comment>
<evidence type="ECO:0000256" key="6">
    <source>
        <dbReference type="SAM" id="SignalP"/>
    </source>
</evidence>
<keyword evidence="5" id="KW-0325">Glycoprotein</keyword>
<evidence type="ECO:0000256" key="2">
    <source>
        <dbReference type="ARBA" id="ARBA00022670"/>
    </source>
</evidence>
<dbReference type="AlphaFoldDB" id="A0A6N8SKY8"/>
<dbReference type="PANTHER" id="PTHR11802:SF3">
    <property type="entry name" value="RETINOID-INDUCIBLE SERINE CARBOXYPEPTIDASE"/>
    <property type="match status" value="1"/>
</dbReference>
<dbReference type="InterPro" id="IPR029058">
    <property type="entry name" value="AB_hydrolase_fold"/>
</dbReference>
<dbReference type="Gene3D" id="3.40.50.1820">
    <property type="entry name" value="alpha/beta hydrolase"/>
    <property type="match status" value="1"/>
</dbReference>